<evidence type="ECO:0000256" key="1">
    <source>
        <dbReference type="SAM" id="MobiDB-lite"/>
    </source>
</evidence>
<evidence type="ECO:0000313" key="3">
    <source>
        <dbReference type="Proteomes" id="UP000825935"/>
    </source>
</evidence>
<feature type="region of interest" description="Disordered" evidence="1">
    <location>
        <begin position="27"/>
        <end position="52"/>
    </location>
</feature>
<name>A0A8T2S1E1_CERRI</name>
<comment type="caution">
    <text evidence="2">The sequence shown here is derived from an EMBL/GenBank/DDBJ whole genome shotgun (WGS) entry which is preliminary data.</text>
</comment>
<organism evidence="2 3">
    <name type="scientific">Ceratopteris richardii</name>
    <name type="common">Triangle waterfern</name>
    <dbReference type="NCBI Taxonomy" id="49495"/>
    <lineage>
        <taxon>Eukaryota</taxon>
        <taxon>Viridiplantae</taxon>
        <taxon>Streptophyta</taxon>
        <taxon>Embryophyta</taxon>
        <taxon>Tracheophyta</taxon>
        <taxon>Polypodiopsida</taxon>
        <taxon>Polypodiidae</taxon>
        <taxon>Polypodiales</taxon>
        <taxon>Pteridineae</taxon>
        <taxon>Pteridaceae</taxon>
        <taxon>Parkerioideae</taxon>
        <taxon>Ceratopteris</taxon>
    </lineage>
</organism>
<reference evidence="2 3" key="1">
    <citation type="submission" date="2021-08" db="EMBL/GenBank/DDBJ databases">
        <title>WGS assembly of Ceratopteris richardii.</title>
        <authorList>
            <person name="Marchant D.B."/>
            <person name="Chen G."/>
            <person name="Jenkins J."/>
            <person name="Shu S."/>
            <person name="Leebens-Mack J."/>
            <person name="Grimwood J."/>
            <person name="Schmutz J."/>
            <person name="Soltis P."/>
            <person name="Soltis D."/>
            <person name="Chen Z.-H."/>
        </authorList>
    </citation>
    <scope>NUCLEOTIDE SEQUENCE [LARGE SCALE GENOMIC DNA]</scope>
    <source>
        <strain evidence="2">Whitten #5841</strain>
        <tissue evidence="2">Leaf</tissue>
    </source>
</reference>
<accession>A0A8T2S1E1</accession>
<proteinExistence type="predicted"/>
<feature type="compositionally biased region" description="Polar residues" evidence="1">
    <location>
        <begin position="33"/>
        <end position="52"/>
    </location>
</feature>
<sequence>MKSSSLELPKYSVHPHRRQRCPLVMNTDHVGNHRSSNVGSTTTRRSEATTGASSARCIREVSETVMLSCGVFKILPASLISSVSLGRKVICKKGNIYDGNKHNLWLGDHTRIRGGKLFQGRPRAAAGRYSIGRSLSSSSSSSSPAAAQHGTPFIGNRSAYPGAVADCIRFIRTSINPLEPSP</sequence>
<dbReference type="Proteomes" id="UP000825935">
    <property type="component" value="Chromosome 23"/>
</dbReference>
<dbReference type="EMBL" id="CM035428">
    <property type="protein sequence ID" value="KAH7302569.1"/>
    <property type="molecule type" value="Genomic_DNA"/>
</dbReference>
<dbReference type="AlphaFoldDB" id="A0A8T2S1E1"/>
<keyword evidence="3" id="KW-1185">Reference proteome</keyword>
<gene>
    <name evidence="2" type="ORF">KP509_23G077400</name>
</gene>
<evidence type="ECO:0000313" key="2">
    <source>
        <dbReference type="EMBL" id="KAH7302569.1"/>
    </source>
</evidence>
<protein>
    <submittedName>
        <fullName evidence="2">Uncharacterized protein</fullName>
    </submittedName>
</protein>